<dbReference type="InterPro" id="IPR016181">
    <property type="entry name" value="Acyl_CoA_acyltransferase"/>
</dbReference>
<dbReference type="CDD" id="cd04301">
    <property type="entry name" value="NAT_SF"/>
    <property type="match status" value="1"/>
</dbReference>
<dbReference type="PROSITE" id="PS51186">
    <property type="entry name" value="GNAT"/>
    <property type="match status" value="1"/>
</dbReference>
<dbReference type="PANTHER" id="PTHR43420:SF12">
    <property type="entry name" value="N-ACETYLTRANSFERASE DOMAIN-CONTAINING PROTEIN"/>
    <property type="match status" value="1"/>
</dbReference>
<dbReference type="Pfam" id="PF00583">
    <property type="entry name" value="Acetyltransf_1"/>
    <property type="match status" value="1"/>
</dbReference>
<evidence type="ECO:0000313" key="4">
    <source>
        <dbReference type="EMBL" id="KXA26552.1"/>
    </source>
</evidence>
<dbReference type="PANTHER" id="PTHR43420">
    <property type="entry name" value="ACETYLTRANSFERASE"/>
    <property type="match status" value="1"/>
</dbReference>
<dbReference type="Gene3D" id="3.40.630.30">
    <property type="match status" value="1"/>
</dbReference>
<dbReference type="AlphaFoldDB" id="A0A133PDE9"/>
<keyword evidence="2" id="KW-0012">Acyltransferase</keyword>
<dbReference type="PATRIC" id="fig|851.8.peg.109"/>
<feature type="domain" description="N-acetyltransferase" evidence="3">
    <location>
        <begin position="9"/>
        <end position="153"/>
    </location>
</feature>
<dbReference type="InterPro" id="IPR000182">
    <property type="entry name" value="GNAT_dom"/>
</dbReference>
<dbReference type="Proteomes" id="UP000070401">
    <property type="component" value="Unassembled WGS sequence"/>
</dbReference>
<keyword evidence="5" id="KW-1185">Reference proteome</keyword>
<reference evidence="5" key="1">
    <citation type="submission" date="2016-01" db="EMBL/GenBank/DDBJ databases">
        <authorList>
            <person name="Mitreva M."/>
            <person name="Pepin K.H."/>
            <person name="Mihindukulasuriya K.A."/>
            <person name="Fulton R."/>
            <person name="Fronick C."/>
            <person name="O'Laughlin M."/>
            <person name="Miner T."/>
            <person name="Herter B."/>
            <person name="Rosa B.A."/>
            <person name="Cordes M."/>
            <person name="Tomlinson C."/>
            <person name="Wollam A."/>
            <person name="Palsikar V.B."/>
            <person name="Mardis E.R."/>
            <person name="Wilson R.K."/>
        </authorList>
    </citation>
    <scope>NUCLEOTIDE SEQUENCE [LARGE SCALE GENOMIC DNA]</scope>
    <source>
        <strain evidence="5">MJR7757B</strain>
    </source>
</reference>
<dbReference type="EMBL" id="LRPY01000010">
    <property type="protein sequence ID" value="KXA26552.1"/>
    <property type="molecule type" value="Genomic_DNA"/>
</dbReference>
<sequence length="153" mass="18077">MKGGVMKLVHIKNPNFEVMKKIVEIEQEAFEGAGNVDLWIVKALIRYGMVFVIEEDNKIVCIVEYMQIFNKKSLFLYGISTLKKYRHKGYANYILNETEKILKDLDYKEIELTVAPENEIAINLYKKHGYIQEKFLKDEYGEGIHRYMMRKTL</sequence>
<evidence type="ECO:0000256" key="2">
    <source>
        <dbReference type="ARBA" id="ARBA00023315"/>
    </source>
</evidence>
<protein>
    <submittedName>
        <fullName evidence="4">Acetyltransferase, GNAT family</fullName>
    </submittedName>
</protein>
<dbReference type="GO" id="GO:0016747">
    <property type="term" value="F:acyltransferase activity, transferring groups other than amino-acyl groups"/>
    <property type="evidence" value="ECO:0007669"/>
    <property type="project" value="InterPro"/>
</dbReference>
<proteinExistence type="predicted"/>
<dbReference type="STRING" id="1408287.GCA_000493815_01272"/>
<organism evidence="4 5">
    <name type="scientific">Fusobacterium nucleatum</name>
    <dbReference type="NCBI Taxonomy" id="851"/>
    <lineage>
        <taxon>Bacteria</taxon>
        <taxon>Fusobacteriati</taxon>
        <taxon>Fusobacteriota</taxon>
        <taxon>Fusobacteriia</taxon>
        <taxon>Fusobacteriales</taxon>
        <taxon>Fusobacteriaceae</taxon>
        <taxon>Fusobacterium</taxon>
    </lineage>
</organism>
<evidence type="ECO:0000259" key="3">
    <source>
        <dbReference type="PROSITE" id="PS51186"/>
    </source>
</evidence>
<dbReference type="InterPro" id="IPR050680">
    <property type="entry name" value="YpeA/RimI_acetyltransf"/>
</dbReference>
<keyword evidence="1 4" id="KW-0808">Transferase</keyword>
<evidence type="ECO:0000313" key="5">
    <source>
        <dbReference type="Proteomes" id="UP000070401"/>
    </source>
</evidence>
<name>A0A133PDE9_FUSNU</name>
<evidence type="ECO:0000256" key="1">
    <source>
        <dbReference type="ARBA" id="ARBA00022679"/>
    </source>
</evidence>
<gene>
    <name evidence="4" type="ORF">HMPREF3221_00111</name>
</gene>
<accession>A0A133PDE9</accession>
<comment type="caution">
    <text evidence="4">The sequence shown here is derived from an EMBL/GenBank/DDBJ whole genome shotgun (WGS) entry which is preliminary data.</text>
</comment>
<dbReference type="SUPFAM" id="SSF55729">
    <property type="entry name" value="Acyl-CoA N-acyltransferases (Nat)"/>
    <property type="match status" value="1"/>
</dbReference>